<dbReference type="InterPro" id="IPR003660">
    <property type="entry name" value="HAMP_dom"/>
</dbReference>
<feature type="domain" description="HAMP" evidence="13">
    <location>
        <begin position="405"/>
        <end position="457"/>
    </location>
</feature>
<dbReference type="InterPro" id="IPR004089">
    <property type="entry name" value="MCPsignal_dom"/>
</dbReference>
<reference evidence="14 15" key="1">
    <citation type="journal article" date="2016" name="Genome Announc.">
        <title>Draft Genome Sequence of Paenibacillus amylolyticus Heshi-A3, Isolated from Fermented Rice Bran in a Japanese Fermented Seafood Dish.</title>
        <authorList>
            <person name="Akuzawa S."/>
            <person name="Nagaoka J."/>
            <person name="Kanekatsu M."/>
            <person name="Kubota E."/>
            <person name="Ohtake R."/>
            <person name="Suzuki T."/>
            <person name="Kanesaki Y."/>
        </authorList>
    </citation>
    <scope>NUCLEOTIDE SEQUENCE [LARGE SCALE GENOMIC DNA]</scope>
    <source>
        <strain evidence="14 15">Heshi-A3</strain>
    </source>
</reference>
<dbReference type="Pfam" id="PF00672">
    <property type="entry name" value="HAMP"/>
    <property type="match status" value="1"/>
</dbReference>
<keyword evidence="6 11" id="KW-0472">Membrane</keyword>
<dbReference type="CDD" id="cd18774">
    <property type="entry name" value="PDC2_HK_sensor"/>
    <property type="match status" value="1"/>
</dbReference>
<dbReference type="Gene3D" id="1.10.287.950">
    <property type="entry name" value="Methyl-accepting chemotaxis protein"/>
    <property type="match status" value="1"/>
</dbReference>
<evidence type="ECO:0000256" key="11">
    <source>
        <dbReference type="SAM" id="Phobius"/>
    </source>
</evidence>
<dbReference type="PANTHER" id="PTHR32089:SF112">
    <property type="entry name" value="LYSOZYME-LIKE PROTEIN-RELATED"/>
    <property type="match status" value="1"/>
</dbReference>
<dbReference type="CDD" id="cd06225">
    <property type="entry name" value="HAMP"/>
    <property type="match status" value="1"/>
</dbReference>
<keyword evidence="5 11" id="KW-1133">Transmembrane helix</keyword>
<dbReference type="Proteomes" id="UP000069697">
    <property type="component" value="Unassembled WGS sequence"/>
</dbReference>
<dbReference type="RefSeq" id="WP_062835867.1">
    <property type="nucleotide sequence ID" value="NZ_BCNV01000001.1"/>
</dbReference>
<dbReference type="GO" id="GO:0007165">
    <property type="term" value="P:signal transduction"/>
    <property type="evidence" value="ECO:0007669"/>
    <property type="project" value="UniProtKB-KW"/>
</dbReference>
<keyword evidence="7 9" id="KW-0807">Transducer</keyword>
<evidence type="ECO:0000256" key="8">
    <source>
        <dbReference type="ARBA" id="ARBA00029447"/>
    </source>
</evidence>
<dbReference type="Gene3D" id="6.10.340.10">
    <property type="match status" value="1"/>
</dbReference>
<dbReference type="PANTHER" id="PTHR32089">
    <property type="entry name" value="METHYL-ACCEPTING CHEMOTAXIS PROTEIN MCPB"/>
    <property type="match status" value="1"/>
</dbReference>
<dbReference type="EMBL" id="BCNV01000001">
    <property type="protein sequence ID" value="GAS83542.1"/>
    <property type="molecule type" value="Genomic_DNA"/>
</dbReference>
<dbReference type="AlphaFoldDB" id="A0A100VP85"/>
<evidence type="ECO:0000259" key="12">
    <source>
        <dbReference type="PROSITE" id="PS50111"/>
    </source>
</evidence>
<dbReference type="Pfam" id="PF00015">
    <property type="entry name" value="MCPsignal"/>
    <property type="match status" value="1"/>
</dbReference>
<proteinExistence type="inferred from homology"/>
<evidence type="ECO:0000313" key="15">
    <source>
        <dbReference type="Proteomes" id="UP000069697"/>
    </source>
</evidence>
<organism evidence="14 15">
    <name type="scientific">Paenibacillus amylolyticus</name>
    <dbReference type="NCBI Taxonomy" id="1451"/>
    <lineage>
        <taxon>Bacteria</taxon>
        <taxon>Bacillati</taxon>
        <taxon>Bacillota</taxon>
        <taxon>Bacilli</taxon>
        <taxon>Bacillales</taxon>
        <taxon>Paenibacillaceae</taxon>
        <taxon>Paenibacillus</taxon>
    </lineage>
</organism>
<dbReference type="PROSITE" id="PS50111">
    <property type="entry name" value="CHEMOTAXIS_TRANSDUC_2"/>
    <property type="match status" value="1"/>
</dbReference>
<keyword evidence="14" id="KW-0808">Transferase</keyword>
<name>A0A100VP85_PAEAM</name>
<dbReference type="GO" id="GO:0005886">
    <property type="term" value="C:plasma membrane"/>
    <property type="evidence" value="ECO:0007669"/>
    <property type="project" value="UniProtKB-SubCell"/>
</dbReference>
<evidence type="ECO:0000256" key="5">
    <source>
        <dbReference type="ARBA" id="ARBA00022989"/>
    </source>
</evidence>
<keyword evidence="3" id="KW-0145">Chemotaxis</keyword>
<protein>
    <submittedName>
        <fullName evidence="14">Histidine kinase</fullName>
    </submittedName>
</protein>
<comment type="subcellular location">
    <subcellularLocation>
        <location evidence="1">Cell membrane</location>
        <topology evidence="1">Multi-pass membrane protein</topology>
    </subcellularLocation>
</comment>
<dbReference type="GO" id="GO:0016301">
    <property type="term" value="F:kinase activity"/>
    <property type="evidence" value="ECO:0007669"/>
    <property type="project" value="UniProtKB-KW"/>
</dbReference>
<dbReference type="SMART" id="SM00283">
    <property type="entry name" value="MA"/>
    <property type="match status" value="1"/>
</dbReference>
<dbReference type="GO" id="GO:0006935">
    <property type="term" value="P:chemotaxis"/>
    <property type="evidence" value="ECO:0007669"/>
    <property type="project" value="UniProtKB-KW"/>
</dbReference>
<evidence type="ECO:0000259" key="13">
    <source>
        <dbReference type="PROSITE" id="PS50885"/>
    </source>
</evidence>
<dbReference type="Gene3D" id="3.30.450.20">
    <property type="entry name" value="PAS domain"/>
    <property type="match status" value="1"/>
</dbReference>
<dbReference type="SUPFAM" id="SSF58104">
    <property type="entry name" value="Methyl-accepting chemotaxis protein (MCP) signaling domain"/>
    <property type="match status" value="1"/>
</dbReference>
<evidence type="ECO:0000256" key="6">
    <source>
        <dbReference type="ARBA" id="ARBA00023136"/>
    </source>
</evidence>
<gene>
    <name evidence="14" type="ORF">PAHA3_3620</name>
</gene>
<evidence type="ECO:0000256" key="9">
    <source>
        <dbReference type="PROSITE-ProRule" id="PRU00284"/>
    </source>
</evidence>
<keyword evidence="14" id="KW-0418">Kinase</keyword>
<feature type="domain" description="Methyl-accepting transducer" evidence="12">
    <location>
        <begin position="483"/>
        <end position="726"/>
    </location>
</feature>
<feature type="region of interest" description="Disordered" evidence="10">
    <location>
        <begin position="1"/>
        <end position="24"/>
    </location>
</feature>
<evidence type="ECO:0000256" key="2">
    <source>
        <dbReference type="ARBA" id="ARBA00022475"/>
    </source>
</evidence>
<evidence type="ECO:0000256" key="7">
    <source>
        <dbReference type="ARBA" id="ARBA00023224"/>
    </source>
</evidence>
<dbReference type="PROSITE" id="PS50885">
    <property type="entry name" value="HAMP"/>
    <property type="match status" value="1"/>
</dbReference>
<dbReference type="InterPro" id="IPR033479">
    <property type="entry name" value="dCache_1"/>
</dbReference>
<reference evidence="15" key="2">
    <citation type="submission" date="2016-01" db="EMBL/GenBank/DDBJ databases">
        <title>Draft Genome Sequence of Paenibacillus amylolyticus Heshi-A3 that Was Isolated from Fermented Rice Bran with Aging Salted Mackerel, Which Was Named Heshiko as Traditional Fermented Seafood in Japan.</title>
        <authorList>
            <person name="Akuzawa S."/>
            <person name="Nakagawa J."/>
            <person name="Kanekatsu T."/>
            <person name="Kubota E."/>
            <person name="Ohtake R."/>
            <person name="Suzuki T."/>
            <person name="Kanesaki Y."/>
        </authorList>
    </citation>
    <scope>NUCLEOTIDE SEQUENCE [LARGE SCALE GENOMIC DNA]</scope>
    <source>
        <strain evidence="15">Heshi-A3</strain>
    </source>
</reference>
<comment type="caution">
    <text evidence="14">The sequence shown here is derived from an EMBL/GenBank/DDBJ whole genome shotgun (WGS) entry which is preliminary data.</text>
</comment>
<keyword evidence="4 11" id="KW-0812">Transmembrane</keyword>
<keyword evidence="2" id="KW-1003">Cell membrane</keyword>
<feature type="transmembrane region" description="Helical" evidence="11">
    <location>
        <begin position="93"/>
        <end position="117"/>
    </location>
</feature>
<evidence type="ECO:0000256" key="1">
    <source>
        <dbReference type="ARBA" id="ARBA00004651"/>
    </source>
</evidence>
<dbReference type="Pfam" id="PF02743">
    <property type="entry name" value="dCache_1"/>
    <property type="match status" value="1"/>
</dbReference>
<evidence type="ECO:0000256" key="10">
    <source>
        <dbReference type="SAM" id="MobiDB-lite"/>
    </source>
</evidence>
<accession>A0A100VP85</accession>
<sequence length="762" mass="83334">MGLVQKKQKDSGEQVTKAEQVKPEKVQKVKKEKVVKSKTTGSGKRLFKIDRSKLKLGWIKTDWVKKQLKNRDWKNLGGSSFKQIRKANPVKSVGVKLFLIFFAGIMIFVVSLGLLSYSKAKGTIETNASRANQETIDQTKQKMDIILERFVDTSTQIFFDPEMQSLLQKMSDQNLTAYDTFINSSSINKQLSNVAFTNKSMEAIYLVPTDDTKSIMGTGSNSSSMGSIRQEAWYSELIEAGGYRWLPTEVKEDGSTPTFKIARSMKNLQGTTQSYVLVIELKLEVLEEQLKSLDLGPGAVLQLIAPDNKVVASSIPDRTGQDTELAFVKDLTEPAGSTNTEYTVDDKPTEMLAVYSTMETSNWKLVGMIPTSVLVQDAKGILTLTLWMALIDAGIAVLIGIWMVRMIARPLGKLKDLMQEGAKGNLKVRTPYNSKDEIGQLSSAFNLMMEQITKLVEQTNRSAQEVLDTASELSSASKKTAVSASEIAVATEEIAGGAGSLATEAERGNELTDNISRQMESVIAANEQMGDSARHVEKSSHTGSQHLNQLMTKTQKTEEMIGALVNKVDSLKESTSSVLKVLEVLQNITKQTNILSLNATIEAARAGAAGRGFMVVADEVRQLAAQSRQSIEMVGEITDKIMTEMNETVDALSAAYPLFKEQMDAVKDTNVIFASVQEQMGAFVERLGMVTGSIGDLNKSQSTLSEAMSNVSAVAEESSATSQEVASLSSEQQNISNQLVNLSGKLENVSTELKETLSRFTV</sequence>
<evidence type="ECO:0000313" key="14">
    <source>
        <dbReference type="EMBL" id="GAS83542.1"/>
    </source>
</evidence>
<evidence type="ECO:0000256" key="3">
    <source>
        <dbReference type="ARBA" id="ARBA00022500"/>
    </source>
</evidence>
<dbReference type="SMART" id="SM00304">
    <property type="entry name" value="HAMP"/>
    <property type="match status" value="1"/>
</dbReference>
<comment type="similarity">
    <text evidence="8">Belongs to the methyl-accepting chemotaxis (MCP) protein family.</text>
</comment>
<evidence type="ECO:0000256" key="4">
    <source>
        <dbReference type="ARBA" id="ARBA00022692"/>
    </source>
</evidence>